<organism evidence="1 2">
    <name type="scientific">Scomber scombrus</name>
    <name type="common">Atlantic mackerel</name>
    <name type="synonym">Scomber vernalis</name>
    <dbReference type="NCBI Taxonomy" id="13677"/>
    <lineage>
        <taxon>Eukaryota</taxon>
        <taxon>Metazoa</taxon>
        <taxon>Chordata</taxon>
        <taxon>Craniata</taxon>
        <taxon>Vertebrata</taxon>
        <taxon>Euteleostomi</taxon>
        <taxon>Actinopterygii</taxon>
        <taxon>Neopterygii</taxon>
        <taxon>Teleostei</taxon>
        <taxon>Neoteleostei</taxon>
        <taxon>Acanthomorphata</taxon>
        <taxon>Pelagiaria</taxon>
        <taxon>Scombriformes</taxon>
        <taxon>Scombridae</taxon>
        <taxon>Scomber</taxon>
    </lineage>
</organism>
<gene>
    <name evidence="1" type="ORF">FSCOSCO3_A005340</name>
</gene>
<dbReference type="EMBL" id="CAWUFR010000042">
    <property type="protein sequence ID" value="CAK6959975.1"/>
    <property type="molecule type" value="Genomic_DNA"/>
</dbReference>
<sequence>MTDELQLGVFTFQHDANDTAPRSPRIAVEWNRRLRSVSPHSICNMYFQMSGRNCCVKTGEEKKIQVVYLLSCHKEHECVPYVDVSGFELPVTVTQGSNRYRVH</sequence>
<evidence type="ECO:0000313" key="1">
    <source>
        <dbReference type="EMBL" id="CAK6959975.1"/>
    </source>
</evidence>
<protein>
    <submittedName>
        <fullName evidence="1">Uncharacterized protein</fullName>
    </submittedName>
</protein>
<dbReference type="AlphaFoldDB" id="A0AAV1NLA4"/>
<comment type="caution">
    <text evidence="1">The sequence shown here is derived from an EMBL/GenBank/DDBJ whole genome shotgun (WGS) entry which is preliminary data.</text>
</comment>
<dbReference type="Proteomes" id="UP001314229">
    <property type="component" value="Unassembled WGS sequence"/>
</dbReference>
<name>A0AAV1NLA4_SCOSC</name>
<reference evidence="1 2" key="1">
    <citation type="submission" date="2024-01" db="EMBL/GenBank/DDBJ databases">
        <authorList>
            <person name="Alioto T."/>
            <person name="Alioto T."/>
            <person name="Gomez Garrido J."/>
        </authorList>
    </citation>
    <scope>NUCLEOTIDE SEQUENCE [LARGE SCALE GENOMIC DNA]</scope>
</reference>
<accession>A0AAV1NLA4</accession>
<proteinExistence type="predicted"/>
<evidence type="ECO:0000313" key="2">
    <source>
        <dbReference type="Proteomes" id="UP001314229"/>
    </source>
</evidence>
<keyword evidence="2" id="KW-1185">Reference proteome</keyword>